<gene>
    <name evidence="2" type="ORF">F511_39576</name>
</gene>
<feature type="compositionally biased region" description="Basic and acidic residues" evidence="1">
    <location>
        <begin position="70"/>
        <end position="79"/>
    </location>
</feature>
<dbReference type="AlphaFoldDB" id="A0A2Z7DDE5"/>
<sequence length="149" mass="16889">MTTSFAIQEEEESQAEAGTMKKSAGALSVDDISSDVIIQQEVQWNRISREIQPAVDIWSWRLQNDVARRPRNQLEHDEPAETMTTSFAIQEEEESQAEAGTMKKSAGALSVDDISSDVIIQQEVQWNRISREIQPAVDIWSWRLQNDVA</sequence>
<name>A0A2Z7DDE5_9LAMI</name>
<dbReference type="Proteomes" id="UP000250235">
    <property type="component" value="Unassembled WGS sequence"/>
</dbReference>
<feature type="region of interest" description="Disordered" evidence="1">
    <location>
        <begin position="70"/>
        <end position="104"/>
    </location>
</feature>
<dbReference type="EMBL" id="KQ986945">
    <property type="protein sequence ID" value="KZV58017.1"/>
    <property type="molecule type" value="Genomic_DNA"/>
</dbReference>
<protein>
    <submittedName>
        <fullName evidence="2">Uncharacterized protein</fullName>
    </submittedName>
</protein>
<reference evidence="2 3" key="1">
    <citation type="journal article" date="2015" name="Proc. Natl. Acad. Sci. U.S.A.">
        <title>The resurrection genome of Boea hygrometrica: A blueprint for survival of dehydration.</title>
        <authorList>
            <person name="Xiao L."/>
            <person name="Yang G."/>
            <person name="Zhang L."/>
            <person name="Yang X."/>
            <person name="Zhao S."/>
            <person name="Ji Z."/>
            <person name="Zhou Q."/>
            <person name="Hu M."/>
            <person name="Wang Y."/>
            <person name="Chen M."/>
            <person name="Xu Y."/>
            <person name="Jin H."/>
            <person name="Xiao X."/>
            <person name="Hu G."/>
            <person name="Bao F."/>
            <person name="Hu Y."/>
            <person name="Wan P."/>
            <person name="Li L."/>
            <person name="Deng X."/>
            <person name="Kuang T."/>
            <person name="Xiang C."/>
            <person name="Zhu J.K."/>
            <person name="Oliver M.J."/>
            <person name="He Y."/>
        </authorList>
    </citation>
    <scope>NUCLEOTIDE SEQUENCE [LARGE SCALE GENOMIC DNA]</scope>
    <source>
        <strain evidence="3">cv. XS01</strain>
    </source>
</reference>
<keyword evidence="3" id="KW-1185">Reference proteome</keyword>
<accession>A0A2Z7DDE5</accession>
<feature type="region of interest" description="Disordered" evidence="1">
    <location>
        <begin position="1"/>
        <end position="22"/>
    </location>
</feature>
<organism evidence="2 3">
    <name type="scientific">Dorcoceras hygrometricum</name>
    <dbReference type="NCBI Taxonomy" id="472368"/>
    <lineage>
        <taxon>Eukaryota</taxon>
        <taxon>Viridiplantae</taxon>
        <taxon>Streptophyta</taxon>
        <taxon>Embryophyta</taxon>
        <taxon>Tracheophyta</taxon>
        <taxon>Spermatophyta</taxon>
        <taxon>Magnoliopsida</taxon>
        <taxon>eudicotyledons</taxon>
        <taxon>Gunneridae</taxon>
        <taxon>Pentapetalae</taxon>
        <taxon>asterids</taxon>
        <taxon>lamiids</taxon>
        <taxon>Lamiales</taxon>
        <taxon>Gesneriaceae</taxon>
        <taxon>Didymocarpoideae</taxon>
        <taxon>Trichosporeae</taxon>
        <taxon>Loxocarpinae</taxon>
        <taxon>Dorcoceras</taxon>
    </lineage>
</organism>
<evidence type="ECO:0000256" key="1">
    <source>
        <dbReference type="SAM" id="MobiDB-lite"/>
    </source>
</evidence>
<evidence type="ECO:0000313" key="2">
    <source>
        <dbReference type="EMBL" id="KZV58017.1"/>
    </source>
</evidence>
<proteinExistence type="predicted"/>
<evidence type="ECO:0000313" key="3">
    <source>
        <dbReference type="Proteomes" id="UP000250235"/>
    </source>
</evidence>